<reference evidence="2" key="1">
    <citation type="journal article" date="2020" name="Appl. Environ. Microbiol.">
        <title>Diazotrophic Anaeromyxobacter Isolates from Soils.</title>
        <authorList>
            <person name="Masuda Y."/>
            <person name="Yamanaka H."/>
            <person name="Xu Z.X."/>
            <person name="Shiratori Y."/>
            <person name="Aono T."/>
            <person name="Amachi S."/>
            <person name="Senoo K."/>
            <person name="Itoh H."/>
        </authorList>
    </citation>
    <scope>NUCLEOTIDE SEQUENCE [LARGE SCALE GENOMIC DNA]</scope>
    <source>
        <strain evidence="2">R267</strain>
    </source>
</reference>
<comment type="caution">
    <text evidence="1">The sequence shown here is derived from an EMBL/GenBank/DDBJ whole genome shotgun (WGS) entry which is preliminary data.</text>
</comment>
<dbReference type="AlphaFoldDB" id="A0A7I9VJB8"/>
<proteinExistence type="predicted"/>
<dbReference type="EMBL" id="BJTG01000003">
    <property type="protein sequence ID" value="GEJ56504.1"/>
    <property type="molecule type" value="Genomic_DNA"/>
</dbReference>
<organism evidence="1 2">
    <name type="scientific">Anaeromyxobacter diazotrophicus</name>
    <dbReference type="NCBI Taxonomy" id="2590199"/>
    <lineage>
        <taxon>Bacteria</taxon>
        <taxon>Pseudomonadati</taxon>
        <taxon>Myxococcota</taxon>
        <taxon>Myxococcia</taxon>
        <taxon>Myxococcales</taxon>
        <taxon>Cystobacterineae</taxon>
        <taxon>Anaeromyxobacteraceae</taxon>
        <taxon>Anaeromyxobacter</taxon>
    </lineage>
</organism>
<dbReference type="InterPro" id="IPR036513">
    <property type="entry name" value="STAS_dom_sf"/>
</dbReference>
<dbReference type="Gene3D" id="3.30.750.24">
    <property type="entry name" value="STAS domain"/>
    <property type="match status" value="1"/>
</dbReference>
<protein>
    <recommendedName>
        <fullName evidence="3">STAS domain-containing protein</fullName>
    </recommendedName>
</protein>
<dbReference type="SUPFAM" id="SSF52091">
    <property type="entry name" value="SpoIIaa-like"/>
    <property type="match status" value="1"/>
</dbReference>
<dbReference type="Proteomes" id="UP000503640">
    <property type="component" value="Unassembled WGS sequence"/>
</dbReference>
<accession>A0A7I9VJB8</accession>
<name>A0A7I9VJB8_9BACT</name>
<keyword evidence="2" id="KW-1185">Reference proteome</keyword>
<gene>
    <name evidence="1" type="ORF">AMYX_12450</name>
</gene>
<evidence type="ECO:0000313" key="1">
    <source>
        <dbReference type="EMBL" id="GEJ56504.1"/>
    </source>
</evidence>
<sequence>MGESTTAAARAGASFQVSDQKYSAALATSGAAPVVRFLGTVSTPNPASVLNPFVEAVHEEVGRTGAKVVTVDFSEFEFCNSSGFKSFIYWIELIRQLPAERQYRLRFLVAPGRRWQKTSLLVLTCFATEAVEIAA</sequence>
<dbReference type="RefSeq" id="WP_176064021.1">
    <property type="nucleotide sequence ID" value="NZ_BJTG01000003.1"/>
</dbReference>
<evidence type="ECO:0008006" key="3">
    <source>
        <dbReference type="Google" id="ProtNLM"/>
    </source>
</evidence>
<evidence type="ECO:0000313" key="2">
    <source>
        <dbReference type="Proteomes" id="UP000503640"/>
    </source>
</evidence>